<keyword evidence="2" id="KW-0812">Transmembrane</keyword>
<sequence length="883" mass="98744">MVVNRKQPTVPVPPAVSRSSSTQPVPTKKTTKSAPKPKPEHNGHHEIESRKPQPKPSKKEKHKAKKRSSLLDRFFLLSLSIFAFYTFYTCRPNPLFPFSPPNALAHDSNPLCRSLAVYRTNVLEPFILPPLRQSIAYTHSITEPYIVQTQAHLEPYAAPVVRTAQILKPYVVTTIATIQRVWSNTLLPFYTDIFKPYWDTAIVPRYKQYVHPHLVPLGHRVKRLYRYYIANPVRIQFLRLLGYIEAPYEAHIRPYVVQIQPYVEKTFSLLRATSVRAWKLYVTHVHPRVVAAWAQVRPVLFKSWRHIRKTTYKYAKRATREAGALRRTYVDPHVKKIWDKVATPTSSTESSAITYDAETVLPSTLSDEHVSSVIEPTQTEAEESKVSILVPISAFAEEAHEPASATPSPSEAAEGAAPTVSILHSIGAYASDIPHVHAEPPNNDIEAPEVDVAVTLEEEVVVVVPGNDEPAVVVVEETVVVSNSSDEDDLEDFLRDIGVDSTTVTLDSEPTPSTSIAIQQQSSAAPNPQSSVDVAAKRADIVKRHEQWFVKVDQAVAEESNVLPQKLLAFREDKVKELQAINEAGAISNVQKEGEKLIKGAEAYLKKAEKRSSGWKVAKAAEVGEKAKETKKKIADGEKDKWSTVLDKVEEKFNDKVKALQQEVHLWFRNVKEGERQTITESTTRVKNLAEQGQASIGLDYAWLEDVTYHDWQRYHDLIRRFEAYEQKAYRIANGTSYVSPADPVVDLLNQLDAELQDVVLGFEVAVGRVRAEGVKVFSLAEGDDEHDGFFVVQDGQVRRDDLRGMDLGAAGIKKPEGAGVVNIGEKEEEVRILPIDPNPPSQGEGSAEGEFDASKVVIGKDKVQIEQALKDIPVEPPRHEEL</sequence>
<evidence type="ECO:0000256" key="2">
    <source>
        <dbReference type="SAM" id="Phobius"/>
    </source>
</evidence>
<gene>
    <name evidence="3" type="ORF">CPB84DRAFT_1845800</name>
</gene>
<feature type="transmembrane region" description="Helical" evidence="2">
    <location>
        <begin position="70"/>
        <end position="88"/>
    </location>
</feature>
<keyword evidence="2" id="KW-0472">Membrane</keyword>
<reference evidence="3" key="1">
    <citation type="submission" date="2020-11" db="EMBL/GenBank/DDBJ databases">
        <authorList>
            <consortium name="DOE Joint Genome Institute"/>
            <person name="Ahrendt S."/>
            <person name="Riley R."/>
            <person name="Andreopoulos W."/>
            <person name="LaButti K."/>
            <person name="Pangilinan J."/>
            <person name="Ruiz-duenas F.J."/>
            <person name="Barrasa J.M."/>
            <person name="Sanchez-Garcia M."/>
            <person name="Camarero S."/>
            <person name="Miyauchi S."/>
            <person name="Serrano A."/>
            <person name="Linde D."/>
            <person name="Babiker R."/>
            <person name="Drula E."/>
            <person name="Ayuso-Fernandez I."/>
            <person name="Pacheco R."/>
            <person name="Padilla G."/>
            <person name="Ferreira P."/>
            <person name="Barriuso J."/>
            <person name="Kellner H."/>
            <person name="Castanera R."/>
            <person name="Alfaro M."/>
            <person name="Ramirez L."/>
            <person name="Pisabarro A.G."/>
            <person name="Kuo A."/>
            <person name="Tritt A."/>
            <person name="Lipzen A."/>
            <person name="He G."/>
            <person name="Yan M."/>
            <person name="Ng V."/>
            <person name="Cullen D."/>
            <person name="Martin F."/>
            <person name="Rosso M.-N."/>
            <person name="Henrissat B."/>
            <person name="Hibbett D."/>
            <person name="Martinez A.T."/>
            <person name="Grigoriev I.V."/>
        </authorList>
    </citation>
    <scope>NUCLEOTIDE SEQUENCE</scope>
    <source>
        <strain evidence="3">AH 44721</strain>
    </source>
</reference>
<feature type="compositionally biased region" description="Basic and acidic residues" evidence="1">
    <location>
        <begin position="37"/>
        <end position="51"/>
    </location>
</feature>
<feature type="compositionally biased region" description="Low complexity" evidence="1">
    <location>
        <begin position="511"/>
        <end position="531"/>
    </location>
</feature>
<protein>
    <submittedName>
        <fullName evidence="3">Uncharacterized protein</fullName>
    </submittedName>
</protein>
<keyword evidence="4" id="KW-1185">Reference proteome</keyword>
<feature type="region of interest" description="Disordered" evidence="1">
    <location>
        <begin position="1"/>
        <end position="65"/>
    </location>
</feature>
<dbReference type="Proteomes" id="UP000724874">
    <property type="component" value="Unassembled WGS sequence"/>
</dbReference>
<evidence type="ECO:0000313" key="3">
    <source>
        <dbReference type="EMBL" id="KAF8903508.1"/>
    </source>
</evidence>
<evidence type="ECO:0000256" key="1">
    <source>
        <dbReference type="SAM" id="MobiDB-lite"/>
    </source>
</evidence>
<dbReference type="EMBL" id="JADNYJ010000030">
    <property type="protein sequence ID" value="KAF8903508.1"/>
    <property type="molecule type" value="Genomic_DNA"/>
</dbReference>
<feature type="compositionally biased region" description="Low complexity" evidence="1">
    <location>
        <begin position="15"/>
        <end position="34"/>
    </location>
</feature>
<feature type="compositionally biased region" description="Basic residues" evidence="1">
    <location>
        <begin position="52"/>
        <end position="65"/>
    </location>
</feature>
<organism evidence="3 4">
    <name type="scientific">Gymnopilus junonius</name>
    <name type="common">Spectacular rustgill mushroom</name>
    <name type="synonym">Gymnopilus spectabilis subsp. junonius</name>
    <dbReference type="NCBI Taxonomy" id="109634"/>
    <lineage>
        <taxon>Eukaryota</taxon>
        <taxon>Fungi</taxon>
        <taxon>Dikarya</taxon>
        <taxon>Basidiomycota</taxon>
        <taxon>Agaricomycotina</taxon>
        <taxon>Agaricomycetes</taxon>
        <taxon>Agaricomycetidae</taxon>
        <taxon>Agaricales</taxon>
        <taxon>Agaricineae</taxon>
        <taxon>Hymenogastraceae</taxon>
        <taxon>Gymnopilus</taxon>
    </lineage>
</organism>
<dbReference type="AlphaFoldDB" id="A0A9P5NR24"/>
<accession>A0A9P5NR24</accession>
<keyword evidence="2" id="KW-1133">Transmembrane helix</keyword>
<name>A0A9P5NR24_GYMJU</name>
<evidence type="ECO:0000313" key="4">
    <source>
        <dbReference type="Proteomes" id="UP000724874"/>
    </source>
</evidence>
<proteinExistence type="predicted"/>
<dbReference type="OrthoDB" id="3260408at2759"/>
<comment type="caution">
    <text evidence="3">The sequence shown here is derived from an EMBL/GenBank/DDBJ whole genome shotgun (WGS) entry which is preliminary data.</text>
</comment>
<feature type="region of interest" description="Disordered" evidence="1">
    <location>
        <begin position="505"/>
        <end position="532"/>
    </location>
</feature>